<sequence>MLDKIKNFLSNNIYFCLFYLFISLCFVTILKEIPYISSIFPKVAIVWGLLLVLIHSVKIIKRRPNLIELALFTFLMITLFSNLFFYKSTENLKIWIENCIILLGIFFINLDKTEKQLQKELNIFSHFISIFTFIFSIASNILFFSGISFTINEVIYGAGDGKGFQGLYIYKNALAIASGIGLVVTYFLLLKNRNSNLKVKTFYVINIVSQLLPFIYSGGRSAYFLIIAIPFVLVFMRIKNKYFRRALIILPAILGIVSFAIFHEKLYDLLSARNELWYSAWLVIKNNPIFGVGNAALVNTVYAARPGVVLPGIESGGLHNIFLQILTANGLIALIVFLSIILFSFSYLIKILDRSYGNMKKIDFTIFSLLVGSVFVNLFESNLIYIVSFISFIFWTYLGYFISIKSKKNRL</sequence>
<comment type="subcellular location">
    <subcellularLocation>
        <location evidence="1">Membrane</location>
        <topology evidence="1">Multi-pass membrane protein</topology>
    </subcellularLocation>
</comment>
<dbReference type="PANTHER" id="PTHR37422">
    <property type="entry name" value="TEICHURONIC ACID BIOSYNTHESIS PROTEIN TUAE"/>
    <property type="match status" value="1"/>
</dbReference>
<evidence type="ECO:0000259" key="6">
    <source>
        <dbReference type="Pfam" id="PF04932"/>
    </source>
</evidence>
<keyword evidence="7" id="KW-0436">Ligase</keyword>
<feature type="transmembrane region" description="Helical" evidence="5">
    <location>
        <begin position="245"/>
        <end position="263"/>
    </location>
</feature>
<evidence type="ECO:0000313" key="8">
    <source>
        <dbReference type="Proteomes" id="UP000627781"/>
    </source>
</evidence>
<keyword evidence="8" id="KW-1185">Reference proteome</keyword>
<feature type="transmembrane region" description="Helical" evidence="5">
    <location>
        <begin position="167"/>
        <end position="189"/>
    </location>
</feature>
<keyword evidence="2 5" id="KW-0812">Transmembrane</keyword>
<evidence type="ECO:0000256" key="4">
    <source>
        <dbReference type="ARBA" id="ARBA00023136"/>
    </source>
</evidence>
<dbReference type="InterPro" id="IPR051533">
    <property type="entry name" value="WaaL-like"/>
</dbReference>
<dbReference type="RefSeq" id="WP_191767644.1">
    <property type="nucleotide sequence ID" value="NZ_JACSRA010000003.1"/>
</dbReference>
<keyword evidence="4 5" id="KW-0472">Membrane</keyword>
<evidence type="ECO:0000256" key="2">
    <source>
        <dbReference type="ARBA" id="ARBA00022692"/>
    </source>
</evidence>
<feature type="transmembrane region" description="Helical" evidence="5">
    <location>
        <begin position="12"/>
        <end position="29"/>
    </location>
</feature>
<reference evidence="7 8" key="1">
    <citation type="submission" date="2020-08" db="EMBL/GenBank/DDBJ databases">
        <title>A Genomic Blueprint of the Chicken Gut Microbiome.</title>
        <authorList>
            <person name="Gilroy R."/>
            <person name="Ravi A."/>
            <person name="Getino M."/>
            <person name="Pursley I."/>
            <person name="Horton D.L."/>
            <person name="Alikhan N.-F."/>
            <person name="Baker D."/>
            <person name="Gharbi K."/>
            <person name="Hall N."/>
            <person name="Watson M."/>
            <person name="Adriaenssens E.M."/>
            <person name="Foster-Nyarko E."/>
            <person name="Jarju S."/>
            <person name="Secka A."/>
            <person name="Antonio M."/>
            <person name="Oren A."/>
            <person name="Chaudhuri R."/>
            <person name="La Ragione R.M."/>
            <person name="Hildebrand F."/>
            <person name="Pallen M.J."/>
        </authorList>
    </citation>
    <scope>NUCLEOTIDE SEQUENCE [LARGE SCALE GENOMIC DNA]</scope>
    <source>
        <strain evidence="7 8">Sa3CVN1</strain>
    </source>
</reference>
<feature type="transmembrane region" description="Helical" evidence="5">
    <location>
        <begin position="35"/>
        <end position="54"/>
    </location>
</feature>
<comment type="caution">
    <text evidence="7">The sequence shown here is derived from an EMBL/GenBank/DDBJ whole genome shotgun (WGS) entry which is preliminary data.</text>
</comment>
<dbReference type="InterPro" id="IPR007016">
    <property type="entry name" value="O-antigen_ligase-rel_domated"/>
</dbReference>
<evidence type="ECO:0000256" key="3">
    <source>
        <dbReference type="ARBA" id="ARBA00022989"/>
    </source>
</evidence>
<feature type="transmembrane region" description="Helical" evidence="5">
    <location>
        <begin position="201"/>
        <end position="216"/>
    </location>
</feature>
<dbReference type="GO" id="GO:0016874">
    <property type="term" value="F:ligase activity"/>
    <property type="evidence" value="ECO:0007669"/>
    <property type="project" value="UniProtKB-KW"/>
</dbReference>
<feature type="transmembrane region" description="Helical" evidence="5">
    <location>
        <begin position="384"/>
        <end position="402"/>
    </location>
</feature>
<feature type="transmembrane region" description="Helical" evidence="5">
    <location>
        <begin position="123"/>
        <end position="147"/>
    </location>
</feature>
<name>A0ABR8PPY1_9CLOT</name>
<gene>
    <name evidence="7" type="ORF">H9661_02550</name>
</gene>
<dbReference type="EMBL" id="JACSRA010000003">
    <property type="protein sequence ID" value="MBD7910227.1"/>
    <property type="molecule type" value="Genomic_DNA"/>
</dbReference>
<organism evidence="7 8">
    <name type="scientific">Clostridium cibarium</name>
    <dbReference type="NCBI Taxonomy" id="2762247"/>
    <lineage>
        <taxon>Bacteria</taxon>
        <taxon>Bacillati</taxon>
        <taxon>Bacillota</taxon>
        <taxon>Clostridia</taxon>
        <taxon>Eubacteriales</taxon>
        <taxon>Clostridiaceae</taxon>
        <taxon>Clostridium</taxon>
    </lineage>
</organism>
<evidence type="ECO:0000256" key="1">
    <source>
        <dbReference type="ARBA" id="ARBA00004141"/>
    </source>
</evidence>
<dbReference type="Proteomes" id="UP000627781">
    <property type="component" value="Unassembled WGS sequence"/>
</dbReference>
<protein>
    <submittedName>
        <fullName evidence="7">O-antigen ligase family protein</fullName>
    </submittedName>
</protein>
<evidence type="ECO:0000313" key="7">
    <source>
        <dbReference type="EMBL" id="MBD7910227.1"/>
    </source>
</evidence>
<feature type="transmembrane region" description="Helical" evidence="5">
    <location>
        <begin position="66"/>
        <end position="86"/>
    </location>
</feature>
<accession>A0ABR8PPY1</accession>
<feature type="transmembrane region" description="Helical" evidence="5">
    <location>
        <begin position="321"/>
        <end position="349"/>
    </location>
</feature>
<feature type="domain" description="O-antigen ligase-related" evidence="6">
    <location>
        <begin position="212"/>
        <end position="338"/>
    </location>
</feature>
<keyword evidence="3 5" id="KW-1133">Transmembrane helix</keyword>
<feature type="transmembrane region" description="Helical" evidence="5">
    <location>
        <begin position="222"/>
        <end position="238"/>
    </location>
</feature>
<dbReference type="Pfam" id="PF04932">
    <property type="entry name" value="Wzy_C"/>
    <property type="match status" value="1"/>
</dbReference>
<evidence type="ECO:0000256" key="5">
    <source>
        <dbReference type="SAM" id="Phobius"/>
    </source>
</evidence>
<feature type="transmembrane region" description="Helical" evidence="5">
    <location>
        <begin position="361"/>
        <end position="378"/>
    </location>
</feature>
<proteinExistence type="predicted"/>
<dbReference type="PANTHER" id="PTHR37422:SF13">
    <property type="entry name" value="LIPOPOLYSACCHARIDE BIOSYNTHESIS PROTEIN PA4999-RELATED"/>
    <property type="match status" value="1"/>
</dbReference>
<feature type="transmembrane region" description="Helical" evidence="5">
    <location>
        <begin position="92"/>
        <end position="111"/>
    </location>
</feature>